<dbReference type="InterPro" id="IPR023346">
    <property type="entry name" value="Lysozyme-like_dom_sf"/>
</dbReference>
<dbReference type="Pfam" id="PF13406">
    <property type="entry name" value="SLT_2"/>
    <property type="match status" value="1"/>
</dbReference>
<dbReference type="OrthoDB" id="9808544at2"/>
<feature type="domain" description="Transglycosylase SLT" evidence="3">
    <location>
        <begin position="27"/>
        <end position="315"/>
    </location>
</feature>
<reference evidence="4 5" key="1">
    <citation type="submission" date="2019-08" db="EMBL/GenBank/DDBJ databases">
        <authorList>
            <person name="Seo Y.L."/>
        </authorList>
    </citation>
    <scope>NUCLEOTIDE SEQUENCE [LARGE SCALE GENOMIC DNA]</scope>
    <source>
        <strain evidence="4 5">MaA-C15</strain>
    </source>
</reference>
<dbReference type="EMBL" id="VSZS01000062">
    <property type="protein sequence ID" value="TYR32356.1"/>
    <property type="molecule type" value="Genomic_DNA"/>
</dbReference>
<dbReference type="GO" id="GO:0008933">
    <property type="term" value="F:peptidoglycan lytic transglycosylase activity"/>
    <property type="evidence" value="ECO:0007669"/>
    <property type="project" value="TreeGrafter"/>
</dbReference>
<keyword evidence="1" id="KW-0732">Signal</keyword>
<dbReference type="NCBIfam" id="TIGR02283">
    <property type="entry name" value="MltB_2"/>
    <property type="match status" value="1"/>
</dbReference>
<organism evidence="4 5">
    <name type="scientific">Neoaquamicrobium microcysteis</name>
    <dbReference type="NCBI Taxonomy" id="2682781"/>
    <lineage>
        <taxon>Bacteria</taxon>
        <taxon>Pseudomonadati</taxon>
        <taxon>Pseudomonadota</taxon>
        <taxon>Alphaproteobacteria</taxon>
        <taxon>Hyphomicrobiales</taxon>
        <taxon>Phyllobacteriaceae</taxon>
        <taxon>Neoaquamicrobium</taxon>
    </lineage>
</organism>
<protein>
    <submittedName>
        <fullName evidence="4">Lytic murein transglycosylase</fullName>
    </submittedName>
</protein>
<gene>
    <name evidence="4" type="ORF">FY036_11140</name>
</gene>
<dbReference type="InterPro" id="IPR036366">
    <property type="entry name" value="PGBDSf"/>
</dbReference>
<dbReference type="Pfam" id="PF01471">
    <property type="entry name" value="PG_binding_1"/>
    <property type="match status" value="1"/>
</dbReference>
<comment type="caution">
    <text evidence="4">The sequence shown here is derived from an EMBL/GenBank/DDBJ whole genome shotgun (WGS) entry which is preliminary data.</text>
</comment>
<dbReference type="SUPFAM" id="SSF47090">
    <property type="entry name" value="PGBD-like"/>
    <property type="match status" value="1"/>
</dbReference>
<dbReference type="AlphaFoldDB" id="A0A5D4GUG0"/>
<evidence type="ECO:0000256" key="1">
    <source>
        <dbReference type="SAM" id="SignalP"/>
    </source>
</evidence>
<dbReference type="InterPro" id="IPR002477">
    <property type="entry name" value="Peptidoglycan-bd-like"/>
</dbReference>
<dbReference type="Gene3D" id="1.10.101.10">
    <property type="entry name" value="PGBD-like superfamily/PGBD"/>
    <property type="match status" value="1"/>
</dbReference>
<evidence type="ECO:0000259" key="3">
    <source>
        <dbReference type="Pfam" id="PF13406"/>
    </source>
</evidence>
<evidence type="ECO:0000313" key="4">
    <source>
        <dbReference type="EMBL" id="TYR32356.1"/>
    </source>
</evidence>
<dbReference type="InterPro" id="IPR011970">
    <property type="entry name" value="MltB_2"/>
</dbReference>
<dbReference type="SUPFAM" id="SSF53955">
    <property type="entry name" value="Lysozyme-like"/>
    <property type="match status" value="1"/>
</dbReference>
<feature type="chain" id="PRO_5022971496" evidence="1">
    <location>
        <begin position="21"/>
        <end position="390"/>
    </location>
</feature>
<dbReference type="Gene3D" id="1.10.8.350">
    <property type="entry name" value="Bacterial muramidase"/>
    <property type="match status" value="1"/>
</dbReference>
<reference evidence="4 5" key="2">
    <citation type="submission" date="2019-09" db="EMBL/GenBank/DDBJ databases">
        <title>Mesorhizobium sp. MaA-C15 isolated from Microcystis aeruginosa.</title>
        <authorList>
            <person name="Jeong S.E."/>
            <person name="Jin H.M."/>
            <person name="Jeon C.O."/>
        </authorList>
    </citation>
    <scope>NUCLEOTIDE SEQUENCE [LARGE SCALE GENOMIC DNA]</scope>
    <source>
        <strain evidence="4 5">MaA-C15</strain>
    </source>
</reference>
<dbReference type="RefSeq" id="WP_148914802.1">
    <property type="nucleotide sequence ID" value="NZ_VSZS01000062.1"/>
</dbReference>
<name>A0A5D4GUG0_9HYPH</name>
<dbReference type="Proteomes" id="UP000323258">
    <property type="component" value="Unassembled WGS sequence"/>
</dbReference>
<dbReference type="Gene3D" id="1.10.530.10">
    <property type="match status" value="1"/>
</dbReference>
<keyword evidence="5" id="KW-1185">Reference proteome</keyword>
<evidence type="ECO:0000313" key="5">
    <source>
        <dbReference type="Proteomes" id="UP000323258"/>
    </source>
</evidence>
<dbReference type="PANTHER" id="PTHR30163:SF8">
    <property type="entry name" value="LYTIC MUREIN TRANSGLYCOSYLASE"/>
    <property type="match status" value="1"/>
</dbReference>
<dbReference type="PANTHER" id="PTHR30163">
    <property type="entry name" value="MEMBRANE-BOUND LYTIC MUREIN TRANSGLYCOSYLASE B"/>
    <property type="match status" value="1"/>
</dbReference>
<evidence type="ECO:0000259" key="2">
    <source>
        <dbReference type="Pfam" id="PF01471"/>
    </source>
</evidence>
<accession>A0A5D4GUG0</accession>
<dbReference type="InterPro" id="IPR031304">
    <property type="entry name" value="SLT_2"/>
</dbReference>
<dbReference type="GO" id="GO:0009253">
    <property type="term" value="P:peptidoglycan catabolic process"/>
    <property type="evidence" value="ECO:0007669"/>
    <property type="project" value="TreeGrafter"/>
</dbReference>
<dbReference type="InterPro" id="IPR043426">
    <property type="entry name" value="MltB-like"/>
</dbReference>
<proteinExistence type="predicted"/>
<feature type="domain" description="Peptidoglycan binding-like" evidence="2">
    <location>
        <begin position="334"/>
        <end position="387"/>
    </location>
</feature>
<sequence>MRTTTAALALALATATPAIAQECGGDFAAWKAVIAQEAQAAGVGQRGMAALQNARADQRVLQRDRAQGVFTQTFAEFAGRMISSYRLEQGAALLRRHGDLFAKAERDYGVPGPVIAAFWALETDFGAVQGDFNTLNALVTLAHDCRRPELFRPQVVPMLTLIDTGTLPADTQGAWAGEIGQTQMLPSDILRLGVAGDGDGVVDMRRSVPDVILTTGRKIQARGWRAGEPWMQEVQLPENLPWEQTGRSNKLPVSQWAAWGVTKRDGSPLDQNAPEAGLALPMGHKGPAFLVYPNFDIYLEWNQSFTYTLTAANLATRLAGAPRFEARTPEQGLTGDAMKLLQQKLQDRGHDVGGIDGILGVMTREAVRTEQQRLGLVVDGWPTPALLSNL</sequence>
<feature type="signal peptide" evidence="1">
    <location>
        <begin position="1"/>
        <end position="20"/>
    </location>
</feature>
<dbReference type="InterPro" id="IPR036365">
    <property type="entry name" value="PGBD-like_sf"/>
</dbReference>